<evidence type="ECO:0000313" key="5">
    <source>
        <dbReference type="EMBL" id="MBO1041074.1"/>
    </source>
</evidence>
<dbReference type="EMBL" id="JADIJS010000003">
    <property type="protein sequence ID" value="MBO1041074.1"/>
    <property type="molecule type" value="Genomic_DNA"/>
</dbReference>
<organism evidence="5 6">
    <name type="scientific">Brucella pituitosa</name>
    <dbReference type="NCBI Taxonomy" id="571256"/>
    <lineage>
        <taxon>Bacteria</taxon>
        <taxon>Pseudomonadati</taxon>
        <taxon>Pseudomonadota</taxon>
        <taxon>Alphaproteobacteria</taxon>
        <taxon>Hyphomicrobiales</taxon>
        <taxon>Brucellaceae</taxon>
        <taxon>Brucella/Ochrobactrum group</taxon>
        <taxon>Brucella</taxon>
    </lineage>
</organism>
<protein>
    <submittedName>
        <fullName evidence="5">Helix-turn-helix transcriptional regulator</fullName>
    </submittedName>
</protein>
<dbReference type="SUPFAM" id="SSF46689">
    <property type="entry name" value="Homeodomain-like"/>
    <property type="match status" value="1"/>
</dbReference>
<dbReference type="SMART" id="SM00342">
    <property type="entry name" value="HTH_ARAC"/>
    <property type="match status" value="1"/>
</dbReference>
<evidence type="ECO:0000259" key="4">
    <source>
        <dbReference type="PROSITE" id="PS01124"/>
    </source>
</evidence>
<dbReference type="Pfam" id="PF12833">
    <property type="entry name" value="HTH_18"/>
    <property type="match status" value="1"/>
</dbReference>
<keyword evidence="6" id="KW-1185">Reference proteome</keyword>
<dbReference type="PROSITE" id="PS01124">
    <property type="entry name" value="HTH_ARAC_FAMILY_2"/>
    <property type="match status" value="1"/>
</dbReference>
<dbReference type="Gene3D" id="1.10.10.60">
    <property type="entry name" value="Homeodomain-like"/>
    <property type="match status" value="1"/>
</dbReference>
<dbReference type="InterPro" id="IPR018060">
    <property type="entry name" value="HTH_AraC"/>
</dbReference>
<gene>
    <name evidence="5" type="ORF">IPV26_15505</name>
</gene>
<dbReference type="RefSeq" id="WP_207489440.1">
    <property type="nucleotide sequence ID" value="NZ_JADIJS010000003.1"/>
</dbReference>
<dbReference type="InterPro" id="IPR020449">
    <property type="entry name" value="Tscrpt_reg_AraC-type_HTH"/>
</dbReference>
<name>A0ABS3K2F7_9HYPH</name>
<comment type="caution">
    <text evidence="5">The sequence shown here is derived from an EMBL/GenBank/DDBJ whole genome shotgun (WGS) entry which is preliminary data.</text>
</comment>
<proteinExistence type="predicted"/>
<reference evidence="5 6" key="1">
    <citation type="submission" date="2020-10" db="EMBL/GenBank/DDBJ databases">
        <title>Genomic characterization of underground lake bacteria from Wind Cave National Park: Insight into the archetypical LuxI/LuxR and identification of LuxR solos.</title>
        <authorList>
            <person name="Wengert P.C."/>
            <person name="Savka M.A."/>
        </authorList>
    </citation>
    <scope>NUCLEOTIDE SEQUENCE [LARGE SCALE GENOMIC DNA]</scope>
    <source>
        <strain evidence="5 6">SD316</strain>
    </source>
</reference>
<evidence type="ECO:0000256" key="1">
    <source>
        <dbReference type="ARBA" id="ARBA00023015"/>
    </source>
</evidence>
<evidence type="ECO:0000256" key="3">
    <source>
        <dbReference type="ARBA" id="ARBA00023163"/>
    </source>
</evidence>
<feature type="domain" description="HTH araC/xylS-type" evidence="4">
    <location>
        <begin position="217"/>
        <end position="316"/>
    </location>
</feature>
<dbReference type="PRINTS" id="PR00032">
    <property type="entry name" value="HTHARAC"/>
</dbReference>
<dbReference type="InterPro" id="IPR009057">
    <property type="entry name" value="Homeodomain-like_sf"/>
</dbReference>
<keyword evidence="1" id="KW-0805">Transcription regulation</keyword>
<dbReference type="Proteomes" id="UP000718278">
    <property type="component" value="Unassembled WGS sequence"/>
</dbReference>
<dbReference type="PANTHER" id="PTHR43280:SF31">
    <property type="entry name" value="TRANSCRIPTIONAL REGULATORY PROTEIN"/>
    <property type="match status" value="1"/>
</dbReference>
<evidence type="ECO:0000313" key="6">
    <source>
        <dbReference type="Proteomes" id="UP000718278"/>
    </source>
</evidence>
<evidence type="ECO:0000256" key="2">
    <source>
        <dbReference type="ARBA" id="ARBA00023125"/>
    </source>
</evidence>
<accession>A0ABS3K2F7</accession>
<sequence length="332" mass="36965">MNPSKQIETIVPQQFNIAELGNEKSLKLCASALTTIIGDVCLSVEETGHGAVRGIYCLVGELRLMTYFFPRCKIVLSAKGEHLSDQIIMVRSMEGRLSILQSGRTLNVEAGEVVFLSASLPFEWQLPQGGRIDCGRLPAGYFPFARRSLDEFFMRPIPKAYPPLKLLITHGAYLLMRGGHAPGEAELVVAHFRQVLPMVLDFFRNEGNDARSGISLSRIKAFIECNLTNSSFDLALAASTFGVTPRQVQKLFQAEETTFTRYVLERRLDTSRMLIMSSGRTAISSIAYEMGFGDLSYFNRAFRQRFGMTPSTMRSKAGAIDANFRGSLSFQQ</sequence>
<dbReference type="PANTHER" id="PTHR43280">
    <property type="entry name" value="ARAC-FAMILY TRANSCRIPTIONAL REGULATOR"/>
    <property type="match status" value="1"/>
</dbReference>
<keyword evidence="3" id="KW-0804">Transcription</keyword>
<dbReference type="PROSITE" id="PS00041">
    <property type="entry name" value="HTH_ARAC_FAMILY_1"/>
    <property type="match status" value="1"/>
</dbReference>
<dbReference type="InterPro" id="IPR018062">
    <property type="entry name" value="HTH_AraC-typ_CS"/>
</dbReference>
<keyword evidence="2" id="KW-0238">DNA-binding</keyword>